<name>A0A2P5XZT6_GOSBA</name>
<gene>
    <name evidence="10" type="ORF">GOBAR_AA11785</name>
</gene>
<evidence type="ECO:0000256" key="6">
    <source>
        <dbReference type="ARBA" id="ARBA00022840"/>
    </source>
</evidence>
<organism evidence="10 11">
    <name type="scientific">Gossypium barbadense</name>
    <name type="common">Sea Island cotton</name>
    <name type="synonym">Hibiscus barbadensis</name>
    <dbReference type="NCBI Taxonomy" id="3634"/>
    <lineage>
        <taxon>Eukaryota</taxon>
        <taxon>Viridiplantae</taxon>
        <taxon>Streptophyta</taxon>
        <taxon>Embryophyta</taxon>
        <taxon>Tracheophyta</taxon>
        <taxon>Spermatophyta</taxon>
        <taxon>Magnoliopsida</taxon>
        <taxon>eudicotyledons</taxon>
        <taxon>Gunneridae</taxon>
        <taxon>Pentapetalae</taxon>
        <taxon>rosids</taxon>
        <taxon>malvids</taxon>
        <taxon>Malvales</taxon>
        <taxon>Malvaceae</taxon>
        <taxon>Malvoideae</taxon>
        <taxon>Gossypium</taxon>
    </lineage>
</organism>
<dbReference type="OrthoDB" id="676979at2759"/>
<evidence type="ECO:0000256" key="7">
    <source>
        <dbReference type="ARBA" id="ARBA00047899"/>
    </source>
</evidence>
<evidence type="ECO:0000256" key="8">
    <source>
        <dbReference type="ARBA" id="ARBA00048679"/>
    </source>
</evidence>
<evidence type="ECO:0000256" key="1">
    <source>
        <dbReference type="ARBA" id="ARBA00012513"/>
    </source>
</evidence>
<comment type="catalytic activity">
    <reaction evidence="7">
        <text>L-threonyl-[protein] + ATP = O-phospho-L-threonyl-[protein] + ADP + H(+)</text>
        <dbReference type="Rhea" id="RHEA:46608"/>
        <dbReference type="Rhea" id="RHEA-COMP:11060"/>
        <dbReference type="Rhea" id="RHEA-COMP:11605"/>
        <dbReference type="ChEBI" id="CHEBI:15378"/>
        <dbReference type="ChEBI" id="CHEBI:30013"/>
        <dbReference type="ChEBI" id="CHEBI:30616"/>
        <dbReference type="ChEBI" id="CHEBI:61977"/>
        <dbReference type="ChEBI" id="CHEBI:456216"/>
        <dbReference type="EC" id="2.7.11.1"/>
    </reaction>
</comment>
<dbReference type="GO" id="GO:0005524">
    <property type="term" value="F:ATP binding"/>
    <property type="evidence" value="ECO:0007669"/>
    <property type="project" value="UniProtKB-KW"/>
</dbReference>
<dbReference type="InterPro" id="IPR011009">
    <property type="entry name" value="Kinase-like_dom_sf"/>
</dbReference>
<keyword evidence="3" id="KW-0808">Transferase</keyword>
<evidence type="ECO:0000256" key="3">
    <source>
        <dbReference type="ARBA" id="ARBA00022679"/>
    </source>
</evidence>
<evidence type="ECO:0000259" key="9">
    <source>
        <dbReference type="Pfam" id="PF07714"/>
    </source>
</evidence>
<evidence type="ECO:0000256" key="2">
    <source>
        <dbReference type="ARBA" id="ARBA00022527"/>
    </source>
</evidence>
<evidence type="ECO:0000313" key="11">
    <source>
        <dbReference type="Proteomes" id="UP000239757"/>
    </source>
</evidence>
<dbReference type="InterPro" id="IPR051420">
    <property type="entry name" value="Ser_Thr_Kinases_DiverseReg"/>
</dbReference>
<comment type="catalytic activity">
    <reaction evidence="8">
        <text>L-seryl-[protein] + ATP = O-phospho-L-seryl-[protein] + ADP + H(+)</text>
        <dbReference type="Rhea" id="RHEA:17989"/>
        <dbReference type="Rhea" id="RHEA-COMP:9863"/>
        <dbReference type="Rhea" id="RHEA-COMP:11604"/>
        <dbReference type="ChEBI" id="CHEBI:15378"/>
        <dbReference type="ChEBI" id="CHEBI:29999"/>
        <dbReference type="ChEBI" id="CHEBI:30616"/>
        <dbReference type="ChEBI" id="CHEBI:83421"/>
        <dbReference type="ChEBI" id="CHEBI:456216"/>
        <dbReference type="EC" id="2.7.11.1"/>
    </reaction>
</comment>
<keyword evidence="5" id="KW-0418">Kinase</keyword>
<dbReference type="AlphaFoldDB" id="A0A2P5XZT6"/>
<evidence type="ECO:0000256" key="5">
    <source>
        <dbReference type="ARBA" id="ARBA00022777"/>
    </source>
</evidence>
<dbReference type="SUPFAM" id="SSF56112">
    <property type="entry name" value="Protein kinase-like (PK-like)"/>
    <property type="match status" value="1"/>
</dbReference>
<dbReference type="PANTHER" id="PTHR48005:SF92">
    <property type="entry name" value="REPEAT RECEPTOR-LIKE PROTEIN KINASE FAMILY PROTEIN, PUTATIVE-RELATED"/>
    <property type="match status" value="1"/>
</dbReference>
<keyword evidence="6" id="KW-0067">ATP-binding</keyword>
<dbReference type="InterPro" id="IPR001245">
    <property type="entry name" value="Ser-Thr/Tyr_kinase_cat_dom"/>
</dbReference>
<dbReference type="Proteomes" id="UP000239757">
    <property type="component" value="Unassembled WGS sequence"/>
</dbReference>
<keyword evidence="2" id="KW-0723">Serine/threonine-protein kinase</keyword>
<proteinExistence type="predicted"/>
<reference evidence="10 11" key="1">
    <citation type="submission" date="2015-01" db="EMBL/GenBank/DDBJ databases">
        <title>Genome of allotetraploid Gossypium barbadense reveals genomic plasticity and fiber elongation in cotton evolution.</title>
        <authorList>
            <person name="Chen X."/>
            <person name="Liu X."/>
            <person name="Zhao B."/>
            <person name="Zheng H."/>
            <person name="Hu Y."/>
            <person name="Lu G."/>
            <person name="Yang C."/>
            <person name="Chen J."/>
            <person name="Shan C."/>
            <person name="Zhang L."/>
            <person name="Zhou Y."/>
            <person name="Wang L."/>
            <person name="Guo W."/>
            <person name="Bai Y."/>
            <person name="Ruan J."/>
            <person name="Shangguan X."/>
            <person name="Mao Y."/>
            <person name="Jiang J."/>
            <person name="Zhu Y."/>
            <person name="Lei J."/>
            <person name="Kang H."/>
            <person name="Chen S."/>
            <person name="He X."/>
            <person name="Wang R."/>
            <person name="Wang Y."/>
            <person name="Chen J."/>
            <person name="Wang L."/>
            <person name="Yu S."/>
            <person name="Wang B."/>
            <person name="Wei J."/>
            <person name="Song S."/>
            <person name="Lu X."/>
            <person name="Gao Z."/>
            <person name="Gu W."/>
            <person name="Deng X."/>
            <person name="Ma D."/>
            <person name="Wang S."/>
            <person name="Liang W."/>
            <person name="Fang L."/>
            <person name="Cai C."/>
            <person name="Zhu X."/>
            <person name="Zhou B."/>
            <person name="Zhang Y."/>
            <person name="Chen Z."/>
            <person name="Xu S."/>
            <person name="Zhu R."/>
            <person name="Wang S."/>
            <person name="Zhang T."/>
            <person name="Zhao G."/>
        </authorList>
    </citation>
    <scope>NUCLEOTIDE SEQUENCE [LARGE SCALE GENOMIC DNA]</scope>
    <source>
        <strain evidence="11">cv. Xinhai21</strain>
        <tissue evidence="10">Leaf</tissue>
    </source>
</reference>
<dbReference type="EC" id="2.7.11.1" evidence="1"/>
<sequence length="195" mass="22351">MTGFNSFLSFLTNSRSKNKTSKQVFMLQHAQLLARTSSGDITAKQPCNICAAACLQDACTFGDIIVVSCAACTLTKNITAACSSGFRLLILYRSWWLWKCLQRAQLPCGKVVALKKLHCLEVENLALDKSFRNEIKFLAEIQHRNIMRLHGFCLHQWSMFFIYKYMDEGSLFCNLLDEMESREMNWTKRVEIIKG</sequence>
<protein>
    <recommendedName>
        <fullName evidence="1">non-specific serine/threonine protein kinase</fullName>
        <ecNumber evidence="1">2.7.11.1</ecNumber>
    </recommendedName>
</protein>
<dbReference type="PANTHER" id="PTHR48005">
    <property type="entry name" value="LEUCINE RICH REPEAT KINASE 2"/>
    <property type="match status" value="1"/>
</dbReference>
<accession>A0A2P5XZT6</accession>
<feature type="domain" description="Serine-threonine/tyrosine-protein kinase catalytic" evidence="9">
    <location>
        <begin position="111"/>
        <end position="185"/>
    </location>
</feature>
<dbReference type="Pfam" id="PF07714">
    <property type="entry name" value="PK_Tyr_Ser-Thr"/>
    <property type="match status" value="1"/>
</dbReference>
<dbReference type="Gene3D" id="1.10.510.10">
    <property type="entry name" value="Transferase(Phosphotransferase) domain 1"/>
    <property type="match status" value="1"/>
</dbReference>
<keyword evidence="4" id="KW-0547">Nucleotide-binding</keyword>
<evidence type="ECO:0000256" key="4">
    <source>
        <dbReference type="ARBA" id="ARBA00022741"/>
    </source>
</evidence>
<evidence type="ECO:0000313" key="10">
    <source>
        <dbReference type="EMBL" id="PPS08852.1"/>
    </source>
</evidence>
<dbReference type="GO" id="GO:0004674">
    <property type="term" value="F:protein serine/threonine kinase activity"/>
    <property type="evidence" value="ECO:0007669"/>
    <property type="project" value="UniProtKB-KW"/>
</dbReference>
<dbReference type="EMBL" id="KZ663943">
    <property type="protein sequence ID" value="PPS08852.1"/>
    <property type="molecule type" value="Genomic_DNA"/>
</dbReference>